<accession>A0A0A8YSZ2</accession>
<reference evidence="2" key="2">
    <citation type="journal article" date="2015" name="Data Brief">
        <title>Shoot transcriptome of the giant reed, Arundo donax.</title>
        <authorList>
            <person name="Barrero R.A."/>
            <person name="Guerrero F.D."/>
            <person name="Moolhuijzen P."/>
            <person name="Goolsby J.A."/>
            <person name="Tidwell J."/>
            <person name="Bellgard S.E."/>
            <person name="Bellgard M.I."/>
        </authorList>
    </citation>
    <scope>NUCLEOTIDE SEQUENCE</scope>
    <source>
        <tissue evidence="2">Shoot tissue taken approximately 20 cm above the soil surface</tissue>
    </source>
</reference>
<feature type="compositionally biased region" description="Basic residues" evidence="1">
    <location>
        <begin position="34"/>
        <end position="43"/>
    </location>
</feature>
<name>A0A0A8YSZ2_ARUDO</name>
<protein>
    <submittedName>
        <fullName evidence="2">Uncharacterized protein</fullName>
    </submittedName>
</protein>
<evidence type="ECO:0000256" key="1">
    <source>
        <dbReference type="SAM" id="MobiDB-lite"/>
    </source>
</evidence>
<dbReference type="AlphaFoldDB" id="A0A0A8YSZ2"/>
<dbReference type="EMBL" id="GBRH01272223">
    <property type="protein sequence ID" value="JAD25672.1"/>
    <property type="molecule type" value="Transcribed_RNA"/>
</dbReference>
<organism evidence="2">
    <name type="scientific">Arundo donax</name>
    <name type="common">Giant reed</name>
    <name type="synonym">Donax arundinaceus</name>
    <dbReference type="NCBI Taxonomy" id="35708"/>
    <lineage>
        <taxon>Eukaryota</taxon>
        <taxon>Viridiplantae</taxon>
        <taxon>Streptophyta</taxon>
        <taxon>Embryophyta</taxon>
        <taxon>Tracheophyta</taxon>
        <taxon>Spermatophyta</taxon>
        <taxon>Magnoliopsida</taxon>
        <taxon>Liliopsida</taxon>
        <taxon>Poales</taxon>
        <taxon>Poaceae</taxon>
        <taxon>PACMAD clade</taxon>
        <taxon>Arundinoideae</taxon>
        <taxon>Arundineae</taxon>
        <taxon>Arundo</taxon>
    </lineage>
</organism>
<evidence type="ECO:0000313" key="2">
    <source>
        <dbReference type="EMBL" id="JAD25672.1"/>
    </source>
</evidence>
<proteinExistence type="predicted"/>
<reference evidence="2" key="1">
    <citation type="submission" date="2014-09" db="EMBL/GenBank/DDBJ databases">
        <authorList>
            <person name="Magalhaes I.L.F."/>
            <person name="Oliveira U."/>
            <person name="Santos F.R."/>
            <person name="Vidigal T.H.D.A."/>
            <person name="Brescovit A.D."/>
            <person name="Santos A.J."/>
        </authorList>
    </citation>
    <scope>NUCLEOTIDE SEQUENCE</scope>
    <source>
        <tissue evidence="2">Shoot tissue taken approximately 20 cm above the soil surface</tissue>
    </source>
</reference>
<sequence>MVDTLMHISYQTRDRCFKQRALQRSSFTEESRTRKAKPHRLPN</sequence>
<feature type="region of interest" description="Disordered" evidence="1">
    <location>
        <begin position="22"/>
        <end position="43"/>
    </location>
</feature>